<dbReference type="AlphaFoldDB" id="A0A144Z614"/>
<accession>A0A144Z614</accession>
<comment type="similarity">
    <text evidence="2">Belongs to the fimbrial protein family.</text>
</comment>
<dbReference type="PANTHER" id="PTHR33420">
    <property type="entry name" value="FIMBRIAL SUBUNIT ELFA-RELATED"/>
    <property type="match status" value="1"/>
</dbReference>
<evidence type="ECO:0000313" key="7">
    <source>
        <dbReference type="EMBL" id="PJD76428.1"/>
    </source>
</evidence>
<organism evidence="7">
    <name type="scientific">Enterobacter kobei</name>
    <dbReference type="NCBI Taxonomy" id="208224"/>
    <lineage>
        <taxon>Bacteria</taxon>
        <taxon>Pseudomonadati</taxon>
        <taxon>Pseudomonadota</taxon>
        <taxon>Gammaproteobacteria</taxon>
        <taxon>Enterobacterales</taxon>
        <taxon>Enterobacteriaceae</taxon>
        <taxon>Enterobacter</taxon>
        <taxon>Enterobacter cloacae complex</taxon>
    </lineage>
</organism>
<dbReference type="Gene3D" id="2.60.40.1090">
    <property type="entry name" value="Fimbrial-type adhesion domain"/>
    <property type="match status" value="1"/>
</dbReference>
<dbReference type="NCBIfam" id="NF011794">
    <property type="entry name" value="PRK15262.1"/>
    <property type="match status" value="1"/>
</dbReference>
<dbReference type="InterPro" id="IPR000259">
    <property type="entry name" value="Adhesion_dom_fimbrial"/>
</dbReference>
<comment type="caution">
    <text evidence="7">The sequence shown here is derived from an EMBL/GenBank/DDBJ whole genome shotgun (WGS) entry which is preliminary data.</text>
</comment>
<dbReference type="KEGG" id="ekb:BFV64_03635"/>
<evidence type="ECO:0000256" key="1">
    <source>
        <dbReference type="ARBA" id="ARBA00004561"/>
    </source>
</evidence>
<proteinExistence type="inferred from homology"/>
<dbReference type="Pfam" id="PF00419">
    <property type="entry name" value="Fimbrial"/>
    <property type="match status" value="1"/>
</dbReference>
<dbReference type="EMBL" id="NEEU01000002">
    <property type="protein sequence ID" value="PJD76428.1"/>
    <property type="molecule type" value="Genomic_DNA"/>
</dbReference>
<dbReference type="SUPFAM" id="SSF49401">
    <property type="entry name" value="Bacterial adhesins"/>
    <property type="match status" value="1"/>
</dbReference>
<accession>A0A0H0DLN2</accession>
<dbReference type="Proteomes" id="UP000230495">
    <property type="component" value="Unassembled WGS sequence"/>
</dbReference>
<evidence type="ECO:0000313" key="8">
    <source>
        <dbReference type="EMBL" id="RAY24713.1"/>
    </source>
</evidence>
<keyword evidence="4" id="KW-0281">Fimbrium</keyword>
<dbReference type="GO" id="GO:0043709">
    <property type="term" value="P:cell adhesion involved in single-species biofilm formation"/>
    <property type="evidence" value="ECO:0007669"/>
    <property type="project" value="TreeGrafter"/>
</dbReference>
<dbReference type="PANTHER" id="PTHR33420:SF3">
    <property type="entry name" value="FIMBRIAL SUBUNIT ELFA"/>
    <property type="match status" value="1"/>
</dbReference>
<evidence type="ECO:0000313" key="10">
    <source>
        <dbReference type="Proteomes" id="UP000250603"/>
    </source>
</evidence>
<accession>A0A0F0Y4X8</accession>
<evidence type="ECO:0000313" key="9">
    <source>
        <dbReference type="Proteomes" id="UP000230495"/>
    </source>
</evidence>
<dbReference type="GO" id="GO:0009289">
    <property type="term" value="C:pilus"/>
    <property type="evidence" value="ECO:0007669"/>
    <property type="project" value="UniProtKB-SubCell"/>
</dbReference>
<comment type="subcellular location">
    <subcellularLocation>
        <location evidence="1">Fimbrium</location>
    </subcellularLocation>
</comment>
<evidence type="ECO:0000256" key="3">
    <source>
        <dbReference type="ARBA" id="ARBA00022729"/>
    </source>
</evidence>
<dbReference type="EMBL" id="QMCK01000046">
    <property type="protein sequence ID" value="RAY24713.1"/>
    <property type="molecule type" value="Genomic_DNA"/>
</dbReference>
<dbReference type="Proteomes" id="UP000250603">
    <property type="component" value="Unassembled WGS sequence"/>
</dbReference>
<evidence type="ECO:0000259" key="5">
    <source>
        <dbReference type="Pfam" id="PF00419"/>
    </source>
</evidence>
<dbReference type="InterPro" id="IPR008966">
    <property type="entry name" value="Adhesion_dom_sf"/>
</dbReference>
<name>A0A144Z614_9ENTR</name>
<dbReference type="RefSeq" id="WP_014882592.1">
    <property type="nucleotide sequence ID" value="NC_018405.1"/>
</dbReference>
<dbReference type="OrthoDB" id="6504225at2"/>
<gene>
    <name evidence="7" type="ORF">B9Q37_03425</name>
    <name evidence="8" type="ORF">DP181_14090</name>
    <name evidence="6" type="ORF">H9R40_07055</name>
</gene>
<evidence type="ECO:0000256" key="4">
    <source>
        <dbReference type="ARBA" id="ARBA00023263"/>
    </source>
</evidence>
<dbReference type="Proteomes" id="UP000613022">
    <property type="component" value="Unassembled WGS sequence"/>
</dbReference>
<dbReference type="KEGG" id="eno:ECENHK_04100"/>
<dbReference type="EMBL" id="JACSEP010000009">
    <property type="protein sequence ID" value="MBC6322998.1"/>
    <property type="molecule type" value="Genomic_DNA"/>
</dbReference>
<keyword evidence="10" id="KW-1185">Reference proteome</keyword>
<reference evidence="7 9" key="1">
    <citation type="journal article" date="2017" name="J. Antimicrob. Chemother.">
        <title>Characterization of the population structure, drug resistance mechanisms and plasmids of the community-associated Enterobacter cloacae complex in China.</title>
        <authorList>
            <person name="Zhou K."/>
            <person name="Yu W."/>
            <person name="Cao X."/>
            <person name="Shen P."/>
            <person name="Lu H."/>
            <person name="Luo Q."/>
            <person name="Rossen J.W.A."/>
            <person name="Xiao Y."/>
        </authorList>
    </citation>
    <scope>NUCLEOTIDE SEQUENCE [LARGE SCALE GENOMIC DNA]</scope>
    <source>
        <strain evidence="7">ECC1097</strain>
    </source>
</reference>
<evidence type="ECO:0000313" key="6">
    <source>
        <dbReference type="EMBL" id="MBC6322998.1"/>
    </source>
</evidence>
<dbReference type="InterPro" id="IPR036937">
    <property type="entry name" value="Adhesion_dom_fimbrial_sf"/>
</dbReference>
<feature type="domain" description="Fimbrial-type adhesion" evidence="5">
    <location>
        <begin position="37"/>
        <end position="199"/>
    </location>
</feature>
<keyword evidence="3" id="KW-0732">Signal</keyword>
<protein>
    <submittedName>
        <fullName evidence="7">Fimbrial protein</fullName>
    </submittedName>
</protein>
<reference evidence="8 10" key="2">
    <citation type="submission" date="2018-06" db="EMBL/GenBank/DDBJ databases">
        <title>ACT-28, a chromosomally-encoded AmpC with carbapenemase activity from Enterobacter kobei.</title>
        <authorList>
            <person name="Jousset A.B."/>
            <person name="Oueslati S."/>
            <person name="Bernabeu S."/>
            <person name="Takissian J."/>
            <person name="Creton E."/>
            <person name="Vogel A."/>
            <person name="Cotellon G."/>
            <person name="Bonnin R.A."/>
            <person name="Dortet L."/>
            <person name="Naas T."/>
        </authorList>
    </citation>
    <scope>NUCLEOTIDE SEQUENCE [LARGE SCALE GENOMIC DNA]</scope>
    <source>
        <strain evidence="8 10">149H6</strain>
    </source>
</reference>
<evidence type="ECO:0000256" key="2">
    <source>
        <dbReference type="ARBA" id="ARBA00006671"/>
    </source>
</evidence>
<dbReference type="InterPro" id="IPR050263">
    <property type="entry name" value="Bact_Fimbrial_Adh_Pro"/>
</dbReference>
<sequence>MQQLPILFRQPGLVLLVGLAGGLLPDVGRANSGLDTNITANIVNSSCKVTVDNGGEIYLPTVIRSWFYNADGSDRYVPGDDAGGTPFKIHVDDCYGESGNPAKLNFSFSPQSGFWPGQNQVFKSDDTAAGTARNVGVVIFSGKNKANVLNNDGTSKVVYDVSGEGSAYITDYEFYVRYQNTGVVTGGTVTSKIRVDVTYE</sequence>
<reference evidence="6" key="3">
    <citation type="submission" date="2020-08" db="EMBL/GenBank/DDBJ databases">
        <title>Distribution of Beta-Lactamase Producing Gram-Negative Bacterial Isolates in Isabela River of Santo Domingo, Dominican Republic.</title>
        <authorList>
            <person name="Calderon V."/>
            <person name="Del Rosario C."/>
            <person name="Duarte A."/>
            <person name="Bonnelly R."/>
            <person name="Barauna R."/>
            <person name="Ramos R.T."/>
            <person name="Perdomo O.P."/>
            <person name="Rodriguez De Francisco L.E."/>
            <person name="Franco De Los Santos E.F."/>
        </authorList>
    </citation>
    <scope>NUCLEOTIDE SEQUENCE</scope>
    <source>
        <strain evidence="6">INTEC_BI4_1.1</strain>
    </source>
</reference>